<dbReference type="GO" id="GO:0006661">
    <property type="term" value="P:phosphatidylinositol biosynthetic process"/>
    <property type="evidence" value="ECO:0007669"/>
    <property type="project" value="TreeGrafter"/>
</dbReference>
<dbReference type="InParanoid" id="A0A7M7JY88"/>
<comment type="pathway">
    <text evidence="2">Lipid metabolism; phospholipid metabolism.</text>
</comment>
<feature type="transmembrane region" description="Helical" evidence="11">
    <location>
        <begin position="34"/>
        <end position="67"/>
    </location>
</feature>
<protein>
    <recommendedName>
        <fullName evidence="10">Lysophospholipid acyltransferase 7</fullName>
    </recommendedName>
</protein>
<dbReference type="AlphaFoldDB" id="A0A7M7JY88"/>
<dbReference type="InterPro" id="IPR049941">
    <property type="entry name" value="LPLAT_7/PORCN-like"/>
</dbReference>
<keyword evidence="7 11" id="KW-0472">Membrane</keyword>
<feature type="transmembrane region" description="Helical" evidence="11">
    <location>
        <begin position="359"/>
        <end position="378"/>
    </location>
</feature>
<accession>A0A7M7JY88</accession>
<organism evidence="12 13">
    <name type="scientific">Varroa destructor</name>
    <name type="common">Honeybee mite</name>
    <dbReference type="NCBI Taxonomy" id="109461"/>
    <lineage>
        <taxon>Eukaryota</taxon>
        <taxon>Metazoa</taxon>
        <taxon>Ecdysozoa</taxon>
        <taxon>Arthropoda</taxon>
        <taxon>Chelicerata</taxon>
        <taxon>Arachnida</taxon>
        <taxon>Acari</taxon>
        <taxon>Parasitiformes</taxon>
        <taxon>Mesostigmata</taxon>
        <taxon>Gamasina</taxon>
        <taxon>Dermanyssoidea</taxon>
        <taxon>Varroidae</taxon>
        <taxon>Varroa</taxon>
    </lineage>
</organism>
<dbReference type="RefSeq" id="XP_022657758.1">
    <property type="nucleotide sequence ID" value="XM_022802023.1"/>
</dbReference>
<evidence type="ECO:0000256" key="5">
    <source>
        <dbReference type="ARBA" id="ARBA00022692"/>
    </source>
</evidence>
<name>A0A7M7JY88_VARDE</name>
<evidence type="ECO:0000256" key="10">
    <source>
        <dbReference type="ARBA" id="ARBA00093678"/>
    </source>
</evidence>
<dbReference type="GO" id="GO:0016020">
    <property type="term" value="C:membrane"/>
    <property type="evidence" value="ECO:0007669"/>
    <property type="project" value="UniProtKB-SubCell"/>
</dbReference>
<feature type="transmembrane region" description="Helical" evidence="11">
    <location>
        <begin position="175"/>
        <end position="197"/>
    </location>
</feature>
<evidence type="ECO:0000256" key="7">
    <source>
        <dbReference type="ARBA" id="ARBA00023136"/>
    </source>
</evidence>
<comment type="similarity">
    <text evidence="3">Belongs to the membrane-bound acyltransferase family.</text>
</comment>
<evidence type="ECO:0000256" key="9">
    <source>
        <dbReference type="ARBA" id="ARBA00025707"/>
    </source>
</evidence>
<dbReference type="EnsemblMetazoa" id="XM_022802023">
    <property type="protein sequence ID" value="XP_022657758"/>
    <property type="gene ID" value="LOC111248914"/>
</dbReference>
<dbReference type="OMA" id="MMMPVFA"/>
<evidence type="ECO:0000313" key="13">
    <source>
        <dbReference type="Proteomes" id="UP000594260"/>
    </source>
</evidence>
<feature type="transmembrane region" description="Helical" evidence="11">
    <location>
        <begin position="398"/>
        <end position="419"/>
    </location>
</feature>
<dbReference type="RefSeq" id="XP_022657757.1">
    <property type="nucleotide sequence ID" value="XM_022802022.1"/>
</dbReference>
<dbReference type="EnsemblMetazoa" id="XM_022802020">
    <property type="protein sequence ID" value="XP_022657755"/>
    <property type="gene ID" value="LOC111248914"/>
</dbReference>
<proteinExistence type="inferred from homology"/>
<keyword evidence="8" id="KW-0012">Acyltransferase</keyword>
<keyword evidence="4" id="KW-0808">Transferase</keyword>
<evidence type="ECO:0000256" key="11">
    <source>
        <dbReference type="SAM" id="Phobius"/>
    </source>
</evidence>
<dbReference type="GO" id="GO:0044233">
    <property type="term" value="C:mitochondria-associated endoplasmic reticulum membrane contact site"/>
    <property type="evidence" value="ECO:0007669"/>
    <property type="project" value="TreeGrafter"/>
</dbReference>
<feature type="transmembrane region" description="Helical" evidence="11">
    <location>
        <begin position="425"/>
        <end position="446"/>
    </location>
</feature>
<dbReference type="EnsemblMetazoa" id="XM_022802022">
    <property type="protein sequence ID" value="XP_022657757"/>
    <property type="gene ID" value="LOC111248914"/>
</dbReference>
<feature type="transmembrane region" description="Helical" evidence="11">
    <location>
        <begin position="217"/>
        <end position="238"/>
    </location>
</feature>
<feature type="transmembrane region" description="Helical" evidence="11">
    <location>
        <begin position="73"/>
        <end position="90"/>
    </location>
</feature>
<evidence type="ECO:0000256" key="6">
    <source>
        <dbReference type="ARBA" id="ARBA00022989"/>
    </source>
</evidence>
<dbReference type="OrthoDB" id="7663182at2759"/>
<dbReference type="GeneID" id="111248914"/>
<keyword evidence="6 11" id="KW-1133">Transmembrane helix</keyword>
<dbReference type="FunCoup" id="A0A7M7JY88">
    <property type="interactions" value="656"/>
</dbReference>
<evidence type="ECO:0000256" key="2">
    <source>
        <dbReference type="ARBA" id="ARBA00005074"/>
    </source>
</evidence>
<evidence type="ECO:0000256" key="4">
    <source>
        <dbReference type="ARBA" id="ARBA00022679"/>
    </source>
</evidence>
<dbReference type="Proteomes" id="UP000594260">
    <property type="component" value="Unplaced"/>
</dbReference>
<dbReference type="GO" id="GO:0030258">
    <property type="term" value="P:lipid modification"/>
    <property type="evidence" value="ECO:0007669"/>
    <property type="project" value="TreeGrafter"/>
</dbReference>
<evidence type="ECO:0000256" key="3">
    <source>
        <dbReference type="ARBA" id="ARBA00010323"/>
    </source>
</evidence>
<dbReference type="RefSeq" id="XP_022657755.1">
    <property type="nucleotide sequence ID" value="XM_022802020.1"/>
</dbReference>
<dbReference type="GO" id="GO:0071617">
    <property type="term" value="F:lysophospholipid acyltransferase activity"/>
    <property type="evidence" value="ECO:0007669"/>
    <property type="project" value="TreeGrafter"/>
</dbReference>
<evidence type="ECO:0000256" key="8">
    <source>
        <dbReference type="ARBA" id="ARBA00023315"/>
    </source>
</evidence>
<evidence type="ECO:0000313" key="12">
    <source>
        <dbReference type="EnsemblMetazoa" id="XP_022657757"/>
    </source>
</evidence>
<feature type="transmembrane region" description="Helical" evidence="11">
    <location>
        <begin position="6"/>
        <end position="22"/>
    </location>
</feature>
<dbReference type="CTD" id="33900"/>
<keyword evidence="13" id="KW-1185">Reference proteome</keyword>
<sequence>MNDEFFYVTFLTIHIVFGVTHIDKIPKAYHRNVCTLIGLVTSVLLTGWDFVHQLALCSLTIVTIVLHRQTKAFNLYPLLNCIAFGYLFYFRFYCANNFSNMIMMMLALRMGGLGVELSEPEVRTDSALYETSIKDIVHYAFSYIGLLAGPYIRFRTFMDFMDGVCSTTFVQRKPFLMFRLAYFPIFITMFFASIYIAPIQPAKTAEFHDESGFFYTVWYMWVMFVGFRARLYIGFLLAECSCIASGLGAYPEHWVNRSGEGPKFRKILTDGDADRQRELNQLPGEPVQQQAIDFNTVCNVDVWGCEGSPTLKETMRSWNQTVQYWLAVNCYKRAPFNNRSIRMGITLIISAFWHGVSPGYYFCFITMVFFATAEDYLLEHFSEQKLFKIPTRTVQRILFAQIKMVVVAYLGVAFAMMRLPEIFLFYWNLYFVGHLGVAAILCYFFVAVKKSKAHIH</sequence>
<keyword evidence="5 11" id="KW-0812">Transmembrane</keyword>
<comment type="subcellular location">
    <subcellularLocation>
        <location evidence="1">Membrane</location>
        <topology evidence="1">Multi-pass membrane protein</topology>
    </subcellularLocation>
</comment>
<dbReference type="KEGG" id="vde:111248914"/>
<dbReference type="Pfam" id="PF03062">
    <property type="entry name" value="MBOAT"/>
    <property type="match status" value="1"/>
</dbReference>
<dbReference type="PANTHER" id="PTHR13906">
    <property type="entry name" value="PORCUPINE"/>
    <property type="match status" value="1"/>
</dbReference>
<feature type="transmembrane region" description="Helical" evidence="11">
    <location>
        <begin position="136"/>
        <end position="154"/>
    </location>
</feature>
<dbReference type="PANTHER" id="PTHR13906:SF16">
    <property type="entry name" value="LYSOPHOSPHOLIPID ACYLTRANSFERASE 7"/>
    <property type="match status" value="1"/>
</dbReference>
<comment type="pathway">
    <text evidence="9">Phospholipid metabolism.</text>
</comment>
<dbReference type="InterPro" id="IPR004299">
    <property type="entry name" value="MBOAT_fam"/>
</dbReference>
<reference evidence="12" key="1">
    <citation type="submission" date="2021-01" db="UniProtKB">
        <authorList>
            <consortium name="EnsemblMetazoa"/>
        </authorList>
    </citation>
    <scope>IDENTIFICATION</scope>
</reference>
<evidence type="ECO:0000256" key="1">
    <source>
        <dbReference type="ARBA" id="ARBA00004141"/>
    </source>
</evidence>